<feature type="active site" evidence="8">
    <location>
        <position position="263"/>
    </location>
</feature>
<dbReference type="Pfam" id="PF00026">
    <property type="entry name" value="Asp"/>
    <property type="match status" value="1"/>
</dbReference>
<reference evidence="13" key="1">
    <citation type="journal article" date="2020" name="Microb. Genom.">
        <title>Genetic diversity of clinical and environmental Mucorales isolates obtained from an investigation of mucormycosis cases among solid organ transplant recipients.</title>
        <authorList>
            <person name="Nguyen M.H."/>
            <person name="Kaul D."/>
            <person name="Muto C."/>
            <person name="Cheng S.J."/>
            <person name="Richter R.A."/>
            <person name="Bruno V.M."/>
            <person name="Liu G."/>
            <person name="Beyhan S."/>
            <person name="Sundermann A.J."/>
            <person name="Mounaud S."/>
            <person name="Pasculle A.W."/>
            <person name="Nierman W.C."/>
            <person name="Driscoll E."/>
            <person name="Cumbie R."/>
            <person name="Clancy C.J."/>
            <person name="Dupont C.L."/>
        </authorList>
    </citation>
    <scope>NUCLEOTIDE SEQUENCE</scope>
    <source>
        <strain evidence="13">GL11</strain>
    </source>
</reference>
<feature type="disulfide bond" evidence="9">
    <location>
        <begin position="96"/>
        <end position="101"/>
    </location>
</feature>
<dbReference type="FunFam" id="2.40.70.10:FF:000115">
    <property type="entry name" value="Lysosomal aspartic protease"/>
    <property type="match status" value="1"/>
</dbReference>
<dbReference type="EC" id="3.4.23.21" evidence="3"/>
<evidence type="ECO:0000256" key="3">
    <source>
        <dbReference type="ARBA" id="ARBA00013205"/>
    </source>
</evidence>
<keyword evidence="4 10" id="KW-0645">Protease</keyword>
<evidence type="ECO:0000256" key="1">
    <source>
        <dbReference type="ARBA" id="ARBA00001130"/>
    </source>
</evidence>
<dbReference type="PROSITE" id="PS51767">
    <property type="entry name" value="PEPTIDASE_A1"/>
    <property type="match status" value="1"/>
</dbReference>
<gene>
    <name evidence="13" type="ORF">G6F64_010250</name>
</gene>
<feature type="disulfide bond" evidence="9">
    <location>
        <begin position="298"/>
        <end position="335"/>
    </location>
</feature>
<dbReference type="InterPro" id="IPR033121">
    <property type="entry name" value="PEPTIDASE_A1"/>
</dbReference>
<accession>A0A9P7BMW7</accession>
<evidence type="ECO:0000256" key="9">
    <source>
        <dbReference type="PIRSR" id="PIRSR601461-2"/>
    </source>
</evidence>
<evidence type="ECO:0000256" key="6">
    <source>
        <dbReference type="ARBA" id="ARBA00022750"/>
    </source>
</evidence>
<evidence type="ECO:0000256" key="7">
    <source>
        <dbReference type="ARBA" id="ARBA00022801"/>
    </source>
</evidence>
<evidence type="ECO:0000313" key="13">
    <source>
        <dbReference type="EMBL" id="KAG1303234.1"/>
    </source>
</evidence>
<dbReference type="Proteomes" id="UP000716291">
    <property type="component" value="Unassembled WGS sequence"/>
</dbReference>
<keyword evidence="14" id="KW-1185">Reference proteome</keyword>
<dbReference type="PANTHER" id="PTHR47966:SF51">
    <property type="entry name" value="BETA-SITE APP-CLEAVING ENZYME, ISOFORM A-RELATED"/>
    <property type="match status" value="1"/>
</dbReference>
<dbReference type="InterPro" id="IPR034164">
    <property type="entry name" value="Pepsin-like_dom"/>
</dbReference>
<organism evidence="13 14">
    <name type="scientific">Rhizopus oryzae</name>
    <name type="common">Mucormycosis agent</name>
    <name type="synonym">Rhizopus arrhizus var. delemar</name>
    <dbReference type="NCBI Taxonomy" id="64495"/>
    <lineage>
        <taxon>Eukaryota</taxon>
        <taxon>Fungi</taxon>
        <taxon>Fungi incertae sedis</taxon>
        <taxon>Mucoromycota</taxon>
        <taxon>Mucoromycotina</taxon>
        <taxon>Mucoromycetes</taxon>
        <taxon>Mucorales</taxon>
        <taxon>Mucorineae</taxon>
        <taxon>Rhizopodaceae</taxon>
        <taxon>Rhizopus</taxon>
    </lineage>
</organism>
<dbReference type="OrthoDB" id="15189at2759"/>
<keyword evidence="5 11" id="KW-0732">Signal</keyword>
<dbReference type="EMBL" id="JAANQT010002066">
    <property type="protein sequence ID" value="KAG1303234.1"/>
    <property type="molecule type" value="Genomic_DNA"/>
</dbReference>
<evidence type="ECO:0000313" key="14">
    <source>
        <dbReference type="Proteomes" id="UP000716291"/>
    </source>
</evidence>
<feature type="domain" description="Peptidase A1" evidence="12">
    <location>
        <begin position="65"/>
        <end position="371"/>
    </location>
</feature>
<keyword evidence="9" id="KW-1015">Disulfide bond</keyword>
<evidence type="ECO:0000256" key="4">
    <source>
        <dbReference type="ARBA" id="ARBA00022670"/>
    </source>
</evidence>
<comment type="catalytic activity">
    <reaction evidence="1">
        <text>Hydrolysis of proteins with broad specificity similar to that of pepsin A, preferring hydrophobic residues at P1 and P1'. Clots milk and activates trypsinogen. Does not cleave 4-Gln-|-His-5, but does cleave 10-His-|-Leu-11 and 12-Val-|-Glu-13 in B chain of insulin.</text>
        <dbReference type="EC" id="3.4.23.21"/>
    </reaction>
</comment>
<keyword evidence="7 10" id="KW-0378">Hydrolase</keyword>
<dbReference type="InterPro" id="IPR021109">
    <property type="entry name" value="Peptidase_aspartic_dom_sf"/>
</dbReference>
<comment type="similarity">
    <text evidence="2 10">Belongs to the peptidase A1 family.</text>
</comment>
<dbReference type="PROSITE" id="PS00141">
    <property type="entry name" value="ASP_PROTEASE"/>
    <property type="match status" value="2"/>
</dbReference>
<evidence type="ECO:0000259" key="12">
    <source>
        <dbReference type="PROSITE" id="PS51767"/>
    </source>
</evidence>
<dbReference type="Gene3D" id="2.40.70.10">
    <property type="entry name" value="Acid Proteases"/>
    <property type="match status" value="2"/>
</dbReference>
<protein>
    <recommendedName>
        <fullName evidence="3">rhizopuspepsin</fullName>
        <ecNumber evidence="3">3.4.23.21</ecNumber>
    </recommendedName>
</protein>
<evidence type="ECO:0000256" key="10">
    <source>
        <dbReference type="RuleBase" id="RU000454"/>
    </source>
</evidence>
<feature type="active site" evidence="8">
    <location>
        <position position="83"/>
    </location>
</feature>
<dbReference type="GO" id="GO:0004190">
    <property type="term" value="F:aspartic-type endopeptidase activity"/>
    <property type="evidence" value="ECO:0007669"/>
    <property type="project" value="UniProtKB-KW"/>
</dbReference>
<keyword evidence="6 10" id="KW-0064">Aspartyl protease</keyword>
<dbReference type="PRINTS" id="PR00792">
    <property type="entry name" value="PEPSIN"/>
</dbReference>
<evidence type="ECO:0000256" key="11">
    <source>
        <dbReference type="SAM" id="SignalP"/>
    </source>
</evidence>
<sequence>MKYILFLGLFLSTAYASPTNHNKKKFKIALQKSLYKRHASINDSRPVSFLVKQDQFSYNHGSEGYYGKVSIGTPAQSFNVVFDTGSADVWIVSSDCRNAVCQSHSVTFHAQQSSTFKNDQIFTQIEYGTGSVYGQLGRDTIQLGNNLDLGINNQSFISILSLSQDFASSPFQGIFGLGLPRITSSERDPPIISMVLQGILHEPLFAIYSQHNAGEIDFGGIDNSRFDGELSYMSVIDQGYWMIQLKGAQFYDLFYPERKAVIDSGSTLIIMPKEDAEIYHQRIPGAIKNGDGTWSLPCQDVKLLRPFVLHTEGKALSLPPEALFLTPMFPTSKMCLSGVSGQSVESWILGDVFLKQFYTVFDVGRRQVGFAVAKQDESMMDPAYRNFTQ</sequence>
<dbReference type="AlphaFoldDB" id="A0A9P7BMW7"/>
<dbReference type="CDD" id="cd05471">
    <property type="entry name" value="pepsin_like"/>
    <property type="match status" value="1"/>
</dbReference>
<dbReference type="PANTHER" id="PTHR47966">
    <property type="entry name" value="BETA-SITE APP-CLEAVING ENZYME, ISOFORM A-RELATED"/>
    <property type="match status" value="1"/>
</dbReference>
<evidence type="ECO:0000256" key="2">
    <source>
        <dbReference type="ARBA" id="ARBA00007447"/>
    </source>
</evidence>
<dbReference type="SUPFAM" id="SSF50630">
    <property type="entry name" value="Acid proteases"/>
    <property type="match status" value="1"/>
</dbReference>
<feature type="signal peptide" evidence="11">
    <location>
        <begin position="1"/>
        <end position="16"/>
    </location>
</feature>
<feature type="chain" id="PRO_5040362193" description="rhizopuspepsin" evidence="11">
    <location>
        <begin position="17"/>
        <end position="389"/>
    </location>
</feature>
<proteinExistence type="inferred from homology"/>
<comment type="caution">
    <text evidence="13">The sequence shown here is derived from an EMBL/GenBank/DDBJ whole genome shotgun (WGS) entry which is preliminary data.</text>
</comment>
<evidence type="ECO:0000256" key="8">
    <source>
        <dbReference type="PIRSR" id="PIRSR601461-1"/>
    </source>
</evidence>
<dbReference type="GO" id="GO:0006508">
    <property type="term" value="P:proteolysis"/>
    <property type="evidence" value="ECO:0007669"/>
    <property type="project" value="UniProtKB-KW"/>
</dbReference>
<dbReference type="InterPro" id="IPR001969">
    <property type="entry name" value="Aspartic_peptidase_AS"/>
</dbReference>
<name>A0A9P7BMW7_RHIOR</name>
<dbReference type="InterPro" id="IPR001461">
    <property type="entry name" value="Aspartic_peptidase_A1"/>
</dbReference>
<evidence type="ECO:0000256" key="5">
    <source>
        <dbReference type="ARBA" id="ARBA00022729"/>
    </source>
</evidence>